<dbReference type="EMBL" id="SODF01000002">
    <property type="protein sequence ID" value="TDW18548.1"/>
    <property type="molecule type" value="Genomic_DNA"/>
</dbReference>
<protein>
    <submittedName>
        <fullName evidence="1">Uncharacterized protein</fullName>
    </submittedName>
</protein>
<reference evidence="1 2" key="1">
    <citation type="submission" date="2019-03" db="EMBL/GenBank/DDBJ databases">
        <title>Genomic Encyclopedia of Type Strains, Phase III (KMG-III): the genomes of soil and plant-associated and newly described type strains.</title>
        <authorList>
            <person name="Whitman W."/>
        </authorList>
    </citation>
    <scope>NUCLEOTIDE SEQUENCE [LARGE SCALE GENOMIC DNA]</scope>
    <source>
        <strain evidence="1 2">VKM Ac-2570</strain>
    </source>
</reference>
<evidence type="ECO:0000313" key="1">
    <source>
        <dbReference type="EMBL" id="TDW18548.1"/>
    </source>
</evidence>
<evidence type="ECO:0000313" key="2">
    <source>
        <dbReference type="Proteomes" id="UP000295447"/>
    </source>
</evidence>
<organism evidence="1 2">
    <name type="scientific">Kribbella kalugense</name>
    <dbReference type="NCBI Taxonomy" id="2512221"/>
    <lineage>
        <taxon>Bacteria</taxon>
        <taxon>Bacillati</taxon>
        <taxon>Actinomycetota</taxon>
        <taxon>Actinomycetes</taxon>
        <taxon>Propionibacteriales</taxon>
        <taxon>Kribbellaceae</taxon>
        <taxon>Kribbella</taxon>
    </lineage>
</organism>
<dbReference type="Proteomes" id="UP000295447">
    <property type="component" value="Unassembled WGS sequence"/>
</dbReference>
<name>A0A4R7ZPS7_9ACTN</name>
<dbReference type="AlphaFoldDB" id="A0A4R7ZPS7"/>
<proteinExistence type="predicted"/>
<gene>
    <name evidence="1" type="ORF">EV650_5137</name>
</gene>
<sequence length="39" mass="4135">MPEVFDDELTDDELDQLEALGAAEDADLIIGTAVGEKDA</sequence>
<accession>A0A4R7ZPS7</accession>
<comment type="caution">
    <text evidence="1">The sequence shown here is derived from an EMBL/GenBank/DDBJ whole genome shotgun (WGS) entry which is preliminary data.</text>
</comment>
<keyword evidence="2" id="KW-1185">Reference proteome</keyword>